<proteinExistence type="predicted"/>
<name>A0A0F9USQ8_9ZZZZ</name>
<evidence type="ECO:0000313" key="1">
    <source>
        <dbReference type="EMBL" id="KKN64201.1"/>
    </source>
</evidence>
<organism evidence="1">
    <name type="scientific">marine sediment metagenome</name>
    <dbReference type="NCBI Taxonomy" id="412755"/>
    <lineage>
        <taxon>unclassified sequences</taxon>
        <taxon>metagenomes</taxon>
        <taxon>ecological metagenomes</taxon>
    </lineage>
</organism>
<dbReference type="InterPro" id="IPR053913">
    <property type="entry name" value="NADAR-DarT1"/>
</dbReference>
<comment type="caution">
    <text evidence="1">The sequence shown here is derived from an EMBL/GenBank/DDBJ whole genome shotgun (WGS) entry which is preliminary data.</text>
</comment>
<gene>
    <name evidence="1" type="ORF">LCGC14_0494120</name>
</gene>
<protein>
    <submittedName>
        <fullName evidence="1">Uncharacterized protein</fullName>
    </submittedName>
</protein>
<dbReference type="EMBL" id="LAZR01000564">
    <property type="protein sequence ID" value="KKN64201.1"/>
    <property type="molecule type" value="Genomic_DNA"/>
</dbReference>
<dbReference type="AlphaFoldDB" id="A0A0F9USQ8"/>
<reference evidence="1" key="1">
    <citation type="journal article" date="2015" name="Nature">
        <title>Complex archaea that bridge the gap between prokaryotes and eukaryotes.</title>
        <authorList>
            <person name="Spang A."/>
            <person name="Saw J.H."/>
            <person name="Jorgensen S.L."/>
            <person name="Zaremba-Niedzwiedzka K."/>
            <person name="Martijn J."/>
            <person name="Lind A.E."/>
            <person name="van Eijk R."/>
            <person name="Schleper C."/>
            <person name="Guy L."/>
            <person name="Ettema T.J."/>
        </authorList>
    </citation>
    <scope>NUCLEOTIDE SEQUENCE</scope>
</reference>
<dbReference type="Pfam" id="PF22397">
    <property type="entry name" value="NADAR-DarT1"/>
    <property type="match status" value="1"/>
</dbReference>
<sequence length="229" mass="25891">MASRPIFKVTKPFPYVQEELIDFEWHKGMEATQKQKSVRSLHNAAHNLFNDLNVLEISTKSESTLGVSLSAFNLLVTLKNGREVPLENIFHASKVFENGGPFKELLTIPTHEVKRDSRLVESGCLTGFFSNGKTWPLTPKTIFYDWIYINALKLNKELHSQIIQYNAFTDIEFNPKKSVNCQARAAALYVSLVNNGILEQVTRSADEFIAHLSQSIESCASPVQKDLFI</sequence>
<accession>A0A0F9USQ8</accession>